<comment type="caution">
    <text evidence="2">The sequence shown here is derived from an EMBL/GenBank/DDBJ whole genome shotgun (WGS) entry which is preliminary data.</text>
</comment>
<organism evidence="2 3">
    <name type="scientific">Metschnikowia bicuspidata var. bicuspidata NRRL YB-4993</name>
    <dbReference type="NCBI Taxonomy" id="869754"/>
    <lineage>
        <taxon>Eukaryota</taxon>
        <taxon>Fungi</taxon>
        <taxon>Dikarya</taxon>
        <taxon>Ascomycota</taxon>
        <taxon>Saccharomycotina</taxon>
        <taxon>Pichiomycetes</taxon>
        <taxon>Metschnikowiaceae</taxon>
        <taxon>Metschnikowia</taxon>
    </lineage>
</organism>
<dbReference type="GO" id="GO:0070762">
    <property type="term" value="C:nuclear pore transmembrane ring"/>
    <property type="evidence" value="ECO:0007669"/>
    <property type="project" value="TreeGrafter"/>
</dbReference>
<accession>A0A1A0HFG4</accession>
<evidence type="ECO:0000256" key="1">
    <source>
        <dbReference type="SAM" id="MobiDB-lite"/>
    </source>
</evidence>
<proteinExistence type="predicted"/>
<evidence type="ECO:0000313" key="2">
    <source>
        <dbReference type="EMBL" id="OBA22889.1"/>
    </source>
</evidence>
<gene>
    <name evidence="2" type="ORF">METBIDRAFT_9238</name>
</gene>
<dbReference type="InterPro" id="IPR012578">
    <property type="entry name" value="Nucl_pore_cmplx"/>
</dbReference>
<dbReference type="EMBL" id="LXTC01000001">
    <property type="protein sequence ID" value="OBA22889.1"/>
    <property type="molecule type" value="Genomic_DNA"/>
</dbReference>
<reference evidence="2 3" key="1">
    <citation type="submission" date="2016-05" db="EMBL/GenBank/DDBJ databases">
        <title>Comparative genomics of biotechnologically important yeasts.</title>
        <authorList>
            <consortium name="DOE Joint Genome Institute"/>
            <person name="Riley R."/>
            <person name="Haridas S."/>
            <person name="Wolfe K.H."/>
            <person name="Lopes M.R."/>
            <person name="Hittinger C.T."/>
            <person name="Goker M."/>
            <person name="Salamov A."/>
            <person name="Wisecaver J."/>
            <person name="Long T.M."/>
            <person name="Aerts A.L."/>
            <person name="Barry K."/>
            <person name="Choi C."/>
            <person name="Clum A."/>
            <person name="Coughlan A.Y."/>
            <person name="Deshpande S."/>
            <person name="Douglass A.P."/>
            <person name="Hanson S.J."/>
            <person name="Klenk H.-P."/>
            <person name="LaButti K."/>
            <person name="Lapidus A."/>
            <person name="Lindquist E."/>
            <person name="Lipzen A."/>
            <person name="Meier-kolthoff J.P."/>
            <person name="Ohm R.A."/>
            <person name="Otillar R.P."/>
            <person name="Pangilinan J."/>
            <person name="Peng Y."/>
            <person name="Rokas A."/>
            <person name="Rosa C.A."/>
            <person name="Scheuner C."/>
            <person name="Sibirny A.A."/>
            <person name="Slot J.C."/>
            <person name="Stielow J.B."/>
            <person name="Sun H."/>
            <person name="Kurtzman C.P."/>
            <person name="Blackwell M."/>
            <person name="Grigoriev I.V."/>
            <person name="Jeffries T.W."/>
        </authorList>
    </citation>
    <scope>NUCLEOTIDE SEQUENCE [LARGE SCALE GENOMIC DNA]</scope>
    <source>
        <strain evidence="2 3">NRRL YB-4993</strain>
    </source>
</reference>
<dbReference type="GO" id="GO:0006606">
    <property type="term" value="P:protein import into nucleus"/>
    <property type="evidence" value="ECO:0007669"/>
    <property type="project" value="TreeGrafter"/>
</dbReference>
<name>A0A1A0HFG4_9ASCO</name>
<feature type="region of interest" description="Disordered" evidence="1">
    <location>
        <begin position="14"/>
        <end position="37"/>
    </location>
</feature>
<dbReference type="GO" id="GO:0005640">
    <property type="term" value="C:nuclear outer membrane"/>
    <property type="evidence" value="ECO:0007669"/>
    <property type="project" value="TreeGrafter"/>
</dbReference>
<protein>
    <submittedName>
        <fullName evidence="2">Uncharacterized protein</fullName>
    </submittedName>
</protein>
<dbReference type="AlphaFoldDB" id="A0A1A0HFG4"/>
<dbReference type="Proteomes" id="UP000092555">
    <property type="component" value="Unassembled WGS sequence"/>
</dbReference>
<dbReference type="GeneID" id="30032316"/>
<dbReference type="PANTHER" id="PTHR28003">
    <property type="entry name" value="NUCLEOPORIN POM34"/>
    <property type="match status" value="1"/>
</dbReference>
<evidence type="ECO:0000313" key="3">
    <source>
        <dbReference type="Proteomes" id="UP000092555"/>
    </source>
</evidence>
<dbReference type="Pfam" id="PF08058">
    <property type="entry name" value="NPCC"/>
    <property type="match status" value="1"/>
</dbReference>
<feature type="compositionally biased region" description="Acidic residues" evidence="1">
    <location>
        <begin position="153"/>
        <end position="164"/>
    </location>
</feature>
<dbReference type="GO" id="GO:0030474">
    <property type="term" value="P:spindle pole body duplication"/>
    <property type="evidence" value="ECO:0007669"/>
    <property type="project" value="TreeGrafter"/>
</dbReference>
<sequence length="379" mass="42999">MPLSTGVRSFFAHSDAKGNSTGVEDENHASSLKDMTGSDVNEAGNNFFLKRASNFFDLISHEFEPLPSEVNQVSPEASNKNTKKYGDLSSSDELFAGGTPQPNTHHSQYIRPLIELGSVISNDYLPDSLHRQSRNPIIAYEESGKEKKKVNNDEYEDLSDDELDKEAVPTGEWTSPVVREALARQVSKELQFKTLWTNILRLFSAHFFFVVTQKVVQIYWASHGLEASPDNAFLIKFFQPHHVEYAVTLVGKAHEYARHLLWLFVVIIIFDIAMVLWPQDQCKDLPLTVKQRELIGLKSIPSGETGDVSDTASLEISQRLFESASTKPLHIPKYSRINELPNLIKRKEKDNFMEELASDLKHVKHQNRLNHASRIIEKL</sequence>
<dbReference type="OrthoDB" id="429932at2759"/>
<keyword evidence="3" id="KW-1185">Reference proteome</keyword>
<dbReference type="STRING" id="869754.A0A1A0HFG4"/>
<dbReference type="RefSeq" id="XP_018713370.1">
    <property type="nucleotide sequence ID" value="XM_018859341.1"/>
</dbReference>
<feature type="region of interest" description="Disordered" evidence="1">
    <location>
        <begin position="144"/>
        <end position="166"/>
    </location>
</feature>
<dbReference type="PANTHER" id="PTHR28003:SF1">
    <property type="entry name" value="NUCLEOPORIN POM34"/>
    <property type="match status" value="1"/>
</dbReference>